<proteinExistence type="predicted"/>
<dbReference type="Proteomes" id="UP000245626">
    <property type="component" value="Unassembled WGS sequence"/>
</dbReference>
<reference evidence="1 2" key="1">
    <citation type="journal article" date="2018" name="Mol. Biol. Evol.">
        <title>Broad Genomic Sampling Reveals a Smut Pathogenic Ancestry of the Fungal Clade Ustilaginomycotina.</title>
        <authorList>
            <person name="Kijpornyongpan T."/>
            <person name="Mondo S.J."/>
            <person name="Barry K."/>
            <person name="Sandor L."/>
            <person name="Lee J."/>
            <person name="Lipzen A."/>
            <person name="Pangilinan J."/>
            <person name="LaButti K."/>
            <person name="Hainaut M."/>
            <person name="Henrissat B."/>
            <person name="Grigoriev I.V."/>
            <person name="Spatafora J.W."/>
            <person name="Aime M.C."/>
        </authorList>
    </citation>
    <scope>NUCLEOTIDE SEQUENCE [LARGE SCALE GENOMIC DNA]</scope>
    <source>
        <strain evidence="1 2">SA 807</strain>
    </source>
</reference>
<accession>A0ACD0NRX1</accession>
<evidence type="ECO:0000313" key="2">
    <source>
        <dbReference type="Proteomes" id="UP000245626"/>
    </source>
</evidence>
<sequence>MAAVASPSPGSSSFDESSRLSNSGAAGHFQQQPVQNKWTESQQAWLGGQEQEELPDPICGGCGQIIDENCADEGVIQFATHLWHVDCFRCAKCKGRVRTDRDDILLLSDGHPICGQCNYTCQMCGGAIMEEAIMTGDESYHASCFNCRSCHSRIEELVFAKTSQGIYCMACHNERVARSRRNAEHKRAKAKREKEMLGLNAARDGEQSRLTPTEGPSRSRSPGPNSPVSNSQTNGWSPHFNGNEPQLTPTKSSAARNVAEEAQPISPSESFANGRIDPSRSEDWRPRASHESSQAPEVPHKDWSKAGPTSSPVATQSNSASSLSTLPTSSSLGPWLPGSSPNASIRPGSAGVGAKRPMQAPPPPTREIRHSPTPAAVNNLDVRNGSNVLITGRGNSEDNGRLPAASGTPSLTSSETAPANLNRHSQATSISAESERPRRSASFDKPSDTRVLSPEMIMRRGQASPQPSRSTSPARPAAASGSREPVGLGIDGHRLAAPGSAPAVVVNFGGDDEIVLGSSFKEGAGLANRDPSPASLKTSSNVAPNHSSHGSDASHESEAERASNLAKGSSRPPIENGAGTGFTKSSPKAAVATKTTLASAGSTRFSKAFSFYDPDFINLMDSFGRFDSDDDFKLNSTLGAQLAAGPSSPSRRRVSMKPLSPVQPRALANVVESRESEGLTSNGQHQAIASGDDDDKRDDEKEELVDEKGESASLDLLSAKMRASMQTARDGHVSMDTSFVETILHDLDETRDRMKELQVKYDRIKRASQQAAQGFSMAREEYENEVHARHEAELEMTRLKRQLAEQAFKLTSITSEKRQHEQMQRKSQDLKSSLKGMEQDLSKLRIERDLTVAEVAELVAMQDGSSPLPREAEVNGRAAESTLAHNLGLRLDGVKSKYRKEIDELTQERDALLIEIEELKQSREVFQEEAQSLNAKNDELSAILNQLTRSVEMASQSQGALSALPGRGNSKEASRPAGFGFGFGKPSRNIGSPSMPSYQESGYPADSVDTVLQKIAKPEKIEMAPVTKKFKWMKPKLSDASKVSAHSTHGPAQGAPNPPVPPKVSGAVTQAPPVQQRNASHDVVVREHLFQPFNILRPTRCMACQKNMWGQSEVRCALCAQVCHSKCLQSLPVSCNQPYSRPDEPLEPQGPSMFGKDLTQQAVLESRDVPVIVEKCIQAVEAFGMDYEGIYRKSGGSSQLKVITQLFERGMPFDLEDSDRFNDVSAITSVLKNYFRELPTPLLTYDLHEEFIKAAEMKGDPKLKAGRMGELIGQLPKEHYQTLKCLIQHLNRVQQRCEENRMNSRNLGVVFGPTLMKSGDPSQEFAHMGGKAMTIEYFIEHADQLFTA</sequence>
<keyword evidence="2" id="KW-1185">Reference proteome</keyword>
<protein>
    <submittedName>
        <fullName evidence="1">RhoGAP-domain-containing protein</fullName>
    </submittedName>
</protein>
<name>A0ACD0NRX1_9BASI</name>
<evidence type="ECO:0000313" key="1">
    <source>
        <dbReference type="EMBL" id="PWN48569.1"/>
    </source>
</evidence>
<dbReference type="EMBL" id="KZ820179">
    <property type="protein sequence ID" value="PWN48569.1"/>
    <property type="molecule type" value="Genomic_DNA"/>
</dbReference>
<organism evidence="1 2">
    <name type="scientific">Violaceomyces palustris</name>
    <dbReference type="NCBI Taxonomy" id="1673888"/>
    <lineage>
        <taxon>Eukaryota</taxon>
        <taxon>Fungi</taxon>
        <taxon>Dikarya</taxon>
        <taxon>Basidiomycota</taxon>
        <taxon>Ustilaginomycotina</taxon>
        <taxon>Ustilaginomycetes</taxon>
        <taxon>Violaceomycetales</taxon>
        <taxon>Violaceomycetaceae</taxon>
        <taxon>Violaceomyces</taxon>
    </lineage>
</organism>
<gene>
    <name evidence="1" type="ORF">IE53DRAFT_187998</name>
</gene>